<sequence>MKNLTLDSLSEVSGGNILFDTLNSFSFSNKDYTLSIHGYDFKYSNHHGVHRIESGSFAVEYNAGYANT</sequence>
<proteinExistence type="predicted"/>
<evidence type="ECO:0000313" key="1">
    <source>
        <dbReference type="EMBL" id="NOH71243.1"/>
    </source>
</evidence>
<evidence type="ECO:0008006" key="5">
    <source>
        <dbReference type="Google" id="ProtNLM"/>
    </source>
</evidence>
<evidence type="ECO:0000313" key="4">
    <source>
        <dbReference type="Proteomes" id="UP000565719"/>
    </source>
</evidence>
<protein>
    <recommendedName>
        <fullName evidence="5">Bacteriocin</fullName>
    </recommendedName>
</protein>
<gene>
    <name evidence="2" type="ORF">EJA03_20100</name>
    <name evidence="1" type="ORF">F0225_07815</name>
</gene>
<evidence type="ECO:0000313" key="3">
    <source>
        <dbReference type="Proteomes" id="UP000269041"/>
    </source>
</evidence>
<dbReference type="RefSeq" id="WP_125323500.1">
    <property type="nucleotide sequence ID" value="NZ_AP024890.1"/>
</dbReference>
<name>A0A3R9KUN2_9VIBR</name>
<dbReference type="Proteomes" id="UP000269041">
    <property type="component" value="Unassembled WGS sequence"/>
</dbReference>
<dbReference type="Proteomes" id="UP000565719">
    <property type="component" value="Unassembled WGS sequence"/>
</dbReference>
<dbReference type="EMBL" id="VTXC01000016">
    <property type="protein sequence ID" value="NOH71243.1"/>
    <property type="molecule type" value="Genomic_DNA"/>
</dbReference>
<reference evidence="1 4" key="2">
    <citation type="submission" date="2019-09" db="EMBL/GenBank/DDBJ databases">
        <title>Draft genome sequencing and comparative genomics of hatchery-associated Vibrios.</title>
        <authorList>
            <person name="Kehlet-Delgado H."/>
            <person name="Mueller R.S."/>
        </authorList>
    </citation>
    <scope>NUCLEOTIDE SEQUENCE [LARGE SCALE GENOMIC DNA]</scope>
    <source>
        <strain evidence="1 4">99-46-Y</strain>
    </source>
</reference>
<comment type="caution">
    <text evidence="2">The sequence shown here is derived from an EMBL/GenBank/DDBJ whole genome shotgun (WGS) entry which is preliminary data.</text>
</comment>
<dbReference type="EMBL" id="RSFA01000236">
    <property type="protein sequence ID" value="RSD26600.1"/>
    <property type="molecule type" value="Genomic_DNA"/>
</dbReference>
<organism evidence="2 3">
    <name type="scientific">Vibrio pectenicida</name>
    <dbReference type="NCBI Taxonomy" id="62763"/>
    <lineage>
        <taxon>Bacteria</taxon>
        <taxon>Pseudomonadati</taxon>
        <taxon>Pseudomonadota</taxon>
        <taxon>Gammaproteobacteria</taxon>
        <taxon>Vibrionales</taxon>
        <taxon>Vibrionaceae</taxon>
        <taxon>Vibrio</taxon>
    </lineage>
</organism>
<reference evidence="2 3" key="1">
    <citation type="submission" date="2018-12" db="EMBL/GenBank/DDBJ databases">
        <title>Genomic taxonomy of the Vibrionaceae family.</title>
        <authorList>
            <person name="Gomez-Gil B."/>
            <person name="Enciso-Ibarra K."/>
        </authorList>
    </citation>
    <scope>NUCLEOTIDE SEQUENCE [LARGE SCALE GENOMIC DNA]</scope>
    <source>
        <strain evidence="2 3">CAIM 594</strain>
    </source>
</reference>
<accession>A0A3R9KUN2</accession>
<dbReference type="AlphaFoldDB" id="A0A3R9KUN2"/>
<keyword evidence="3" id="KW-1185">Reference proteome</keyword>
<evidence type="ECO:0000313" key="2">
    <source>
        <dbReference type="EMBL" id="RSD26600.1"/>
    </source>
</evidence>